<dbReference type="EMBL" id="CH476640">
    <property type="protein sequence ID" value="EDN97508.1"/>
    <property type="molecule type" value="Genomic_DNA"/>
</dbReference>
<dbReference type="AlphaFoldDB" id="A7F437"/>
<dbReference type="GeneID" id="5482925"/>
<gene>
    <name evidence="1" type="ORF">SS1G_12033</name>
</gene>
<protein>
    <submittedName>
        <fullName evidence="1">Uncharacterized protein</fullName>
    </submittedName>
</protein>
<name>A7F437_SCLS1</name>
<dbReference type="Proteomes" id="UP000001312">
    <property type="component" value="Unassembled WGS sequence"/>
</dbReference>
<reference evidence="2" key="1">
    <citation type="journal article" date="2011" name="PLoS Genet.">
        <title>Genomic analysis of the necrotrophic fungal pathogens Sclerotinia sclerotiorum and Botrytis cinerea.</title>
        <authorList>
            <person name="Amselem J."/>
            <person name="Cuomo C.A."/>
            <person name="van Kan J.A."/>
            <person name="Viaud M."/>
            <person name="Benito E.P."/>
            <person name="Couloux A."/>
            <person name="Coutinho P.M."/>
            <person name="de Vries R.P."/>
            <person name="Dyer P.S."/>
            <person name="Fillinger S."/>
            <person name="Fournier E."/>
            <person name="Gout L."/>
            <person name="Hahn M."/>
            <person name="Kohn L."/>
            <person name="Lapalu N."/>
            <person name="Plummer K.M."/>
            <person name="Pradier J.M."/>
            <person name="Quevillon E."/>
            <person name="Sharon A."/>
            <person name="Simon A."/>
            <person name="ten Have A."/>
            <person name="Tudzynski B."/>
            <person name="Tudzynski P."/>
            <person name="Wincker P."/>
            <person name="Andrew M."/>
            <person name="Anthouard V."/>
            <person name="Beever R.E."/>
            <person name="Beffa R."/>
            <person name="Benoit I."/>
            <person name="Bouzid O."/>
            <person name="Brault B."/>
            <person name="Chen Z."/>
            <person name="Choquer M."/>
            <person name="Collemare J."/>
            <person name="Cotton P."/>
            <person name="Danchin E.G."/>
            <person name="Da Silva C."/>
            <person name="Gautier A."/>
            <person name="Giraud C."/>
            <person name="Giraud T."/>
            <person name="Gonzalez C."/>
            <person name="Grossetete S."/>
            <person name="Guldener U."/>
            <person name="Henrissat B."/>
            <person name="Howlett B.J."/>
            <person name="Kodira C."/>
            <person name="Kretschmer M."/>
            <person name="Lappartient A."/>
            <person name="Leroch M."/>
            <person name="Levis C."/>
            <person name="Mauceli E."/>
            <person name="Neuveglise C."/>
            <person name="Oeser B."/>
            <person name="Pearson M."/>
            <person name="Poulain J."/>
            <person name="Poussereau N."/>
            <person name="Quesneville H."/>
            <person name="Rascle C."/>
            <person name="Schumacher J."/>
            <person name="Segurens B."/>
            <person name="Sexton A."/>
            <person name="Silva E."/>
            <person name="Sirven C."/>
            <person name="Soanes D.M."/>
            <person name="Talbot N.J."/>
            <person name="Templeton M."/>
            <person name="Yandava C."/>
            <person name="Yarden O."/>
            <person name="Zeng Q."/>
            <person name="Rollins J.A."/>
            <person name="Lebrun M.H."/>
            <person name="Dickman M."/>
        </authorList>
    </citation>
    <scope>NUCLEOTIDE SEQUENCE [LARGE SCALE GENOMIC DNA]</scope>
    <source>
        <strain evidence="2">ATCC 18683 / 1980 / Ss-1</strain>
    </source>
</reference>
<organism evidence="1 2">
    <name type="scientific">Sclerotinia sclerotiorum (strain ATCC 18683 / 1980 / Ss-1)</name>
    <name type="common">White mold</name>
    <name type="synonym">Whetzelinia sclerotiorum</name>
    <dbReference type="NCBI Taxonomy" id="665079"/>
    <lineage>
        <taxon>Eukaryota</taxon>
        <taxon>Fungi</taxon>
        <taxon>Dikarya</taxon>
        <taxon>Ascomycota</taxon>
        <taxon>Pezizomycotina</taxon>
        <taxon>Leotiomycetes</taxon>
        <taxon>Helotiales</taxon>
        <taxon>Sclerotiniaceae</taxon>
        <taxon>Sclerotinia</taxon>
    </lineage>
</organism>
<dbReference type="KEGG" id="ssl:SS1G_12033"/>
<proteinExistence type="predicted"/>
<sequence length="138" mass="15816">MVHLKGAIPYPLEHRHGLSPLANRAEFLMALCGVRVTLMKSKELKVLPKRKPNVLLIMHNDLIHWFVLLSGMTLRTSRPNYVNAQENPTTRCRILRPSYTRTVLNPVRVAWEHPNSMLGFEGKPAKEISEDFRLAPEP</sequence>
<accession>A7F437</accession>
<dbReference type="InParanoid" id="A7F437"/>
<evidence type="ECO:0000313" key="2">
    <source>
        <dbReference type="Proteomes" id="UP000001312"/>
    </source>
</evidence>
<evidence type="ECO:0000313" key="1">
    <source>
        <dbReference type="EMBL" id="EDN97508.1"/>
    </source>
</evidence>
<dbReference type="RefSeq" id="XP_001587004.1">
    <property type="nucleotide sequence ID" value="XM_001586954.1"/>
</dbReference>
<keyword evidence="2" id="KW-1185">Reference proteome</keyword>